<evidence type="ECO:0000313" key="1">
    <source>
        <dbReference type="EMBL" id="CAA9494569.1"/>
    </source>
</evidence>
<dbReference type="AlphaFoldDB" id="A0A6J4SBM8"/>
<gene>
    <name evidence="1" type="ORF">AVDCRST_MAG65-2226</name>
</gene>
<evidence type="ECO:0008006" key="2">
    <source>
        <dbReference type="Google" id="ProtNLM"/>
    </source>
</evidence>
<dbReference type="EMBL" id="CADCVL010000377">
    <property type="protein sequence ID" value="CAA9494569.1"/>
    <property type="molecule type" value="Genomic_DNA"/>
</dbReference>
<name>A0A6J4SBM8_9ACTN</name>
<organism evidence="1">
    <name type="scientific">uncultured Solirubrobacteraceae bacterium</name>
    <dbReference type="NCBI Taxonomy" id="1162706"/>
    <lineage>
        <taxon>Bacteria</taxon>
        <taxon>Bacillati</taxon>
        <taxon>Actinomycetota</taxon>
        <taxon>Thermoleophilia</taxon>
        <taxon>Solirubrobacterales</taxon>
        <taxon>Solirubrobacteraceae</taxon>
        <taxon>environmental samples</taxon>
    </lineage>
</organism>
<proteinExistence type="predicted"/>
<reference evidence="1" key="1">
    <citation type="submission" date="2020-02" db="EMBL/GenBank/DDBJ databases">
        <authorList>
            <person name="Meier V. D."/>
        </authorList>
    </citation>
    <scope>NUCLEOTIDE SEQUENCE</scope>
    <source>
        <strain evidence="1">AVDCRST_MAG65</strain>
    </source>
</reference>
<protein>
    <recommendedName>
        <fullName evidence="2">DUF2225 domain-containing protein</fullName>
    </recommendedName>
</protein>
<sequence length="217" mass="24738">MTTLQQIELTCPVCESRFRSQAVVSTNSFGGKRTDFHERAAGTQPLPYLVHMCNRCGYTGAERDFTEEADVSPMLREQVWTELAPQLAKPAVVGSEKYEAAAKVAEWQGLEPRHVADLLLRAAWCCVDEGDIEAERFFRRKAAWAFERALDGYDSVAQEERAVLTYLVGELWRRVGDAKQARRWFDQVATEVADSTTQQWVIDAARQQRDCPREWFG</sequence>
<dbReference type="Pfam" id="PF09986">
    <property type="entry name" value="DUF2225"/>
    <property type="match status" value="1"/>
</dbReference>
<dbReference type="InterPro" id="IPR018708">
    <property type="entry name" value="DUF2225"/>
</dbReference>
<accession>A0A6J4SBM8</accession>